<dbReference type="FunCoup" id="A5H8H9">
    <property type="interactions" value="311"/>
</dbReference>
<dbReference type="OMA" id="DWFEKQI"/>
<evidence type="ECO:0000313" key="3">
    <source>
        <dbReference type="Proteomes" id="UP000006906"/>
    </source>
</evidence>
<gene>
    <name evidence="2" type="ORF">CHLRE_12g537850v5</name>
</gene>
<dbReference type="EMBL" id="CM008973">
    <property type="protein sequence ID" value="PNW75711.1"/>
    <property type="molecule type" value="Genomic_DNA"/>
</dbReference>
<reference evidence="2" key="3">
    <citation type="submission" date="2017-07" db="EMBL/GenBank/DDBJ databases">
        <title>WGS assembly of Chlamydomonas reinhardtii.</title>
        <authorList>
            <consortium name="Chlamydomonas Annotation Team"/>
            <consortium name="JGI Annotation Team"/>
            <person name="Merchant S.S."/>
            <person name="Prochnik S.E."/>
            <person name="Vallon O."/>
            <person name="Harris E.H."/>
            <person name="Karpowicz S.J."/>
            <person name="Witman G.B."/>
            <person name="Terry A."/>
            <person name="Salamov A."/>
            <person name="Fritz-Laylin L.K."/>
            <person name="Marechal-Drouard L."/>
            <person name="Marshall W.F."/>
            <person name="Qu L.H."/>
            <person name="Nelson D.R."/>
            <person name="Sanderfoot A.A."/>
            <person name="Spalding M.H."/>
            <person name="Kapitonov V.V."/>
            <person name="Ren Q."/>
            <person name="Ferris P."/>
            <person name="Lindquist E."/>
            <person name="Shapiro H."/>
            <person name="Lucas S.M."/>
            <person name="Grimwood J."/>
            <person name="Schmutz J."/>
            <person name="Grigoriev I.V."/>
            <person name="Rokhsar D.S."/>
        </authorList>
    </citation>
    <scope>NUCLEOTIDE SEQUENCE</scope>
    <source>
        <strain evidence="2">CC-503 cw92 mt+</strain>
    </source>
</reference>
<protein>
    <submittedName>
        <fullName evidence="1">CCB2</fullName>
    </submittedName>
</protein>
<dbReference type="AlphaFoldDB" id="A5H8H9"/>
<dbReference type="KEGG" id="cre:CHLRE_12g537850v5"/>
<dbReference type="GO" id="GO:0009507">
    <property type="term" value="C:chloroplast"/>
    <property type="evidence" value="ECO:0000318"/>
    <property type="project" value="GO_Central"/>
</dbReference>
<dbReference type="InterPro" id="IPR021325">
    <property type="entry name" value="CCB2/CCB4"/>
</dbReference>
<dbReference type="Gramene" id="PNW75711">
    <property type="protein sequence ID" value="PNW75711"/>
    <property type="gene ID" value="CHLRE_12g537850v5"/>
</dbReference>
<dbReference type="STRING" id="3055.A5H8H9"/>
<accession>A5H8H9</accession>
<dbReference type="OrthoDB" id="514937at2759"/>
<dbReference type="eggNOG" id="ENOG502QQM6">
    <property type="taxonomic scope" value="Eukaryota"/>
</dbReference>
<evidence type="ECO:0000313" key="2">
    <source>
        <dbReference type="EMBL" id="PNW75711.1"/>
    </source>
</evidence>
<dbReference type="PANTHER" id="PTHR36403">
    <property type="entry name" value="PROTEIN COFACTOR ASSEMBLY OF COMPLEX C SUBUNIT B CCB2, CHLOROPLASTIC"/>
    <property type="match status" value="1"/>
</dbReference>
<dbReference type="HOGENOM" id="CLU_079216_0_0_1"/>
<sequence>MSQALLANRLIGSRLCPLRQRALRQAAPCKPPVVLSRRTSTQVRAETQRRGGLGDDDIDVAVFRFTLGIPGFDDRFIPRVVGLALGALLVVNHVLGADPTPEAQVRCEWLGALLASLCVLVPDIEERLREAMPGRGRQKAAEAIEGSANGFFLEPSLQEAAKKELAWASFSLLKNTNCCGVAVAAGGRVLMARGALGSGVVAPGNAAASLAAMSKDLSAVSGSSKVAEALAGAAAGSQQLWLPDRGGFGGSGAGSLALLPAGAQCLLVQHIPLPGGGPAALIVFSERPRALADRERGWVAAVANKLAAFV</sequence>
<reference evidence="1" key="1">
    <citation type="journal article" date="2007" name="Proc. Natl. Acad. Sci. U.S.A.">
        <title>A specific c-type cytochrome maturation system is required for oxygenic photosynthesis.</title>
        <authorList>
            <person name="Kuras R."/>
            <person name="Saint-Marcoux D."/>
            <person name="Wollman F.A."/>
            <person name="de Vitry C."/>
        </authorList>
    </citation>
    <scope>NUCLEOTIDE SEQUENCE</scope>
</reference>
<evidence type="ECO:0000313" key="1">
    <source>
        <dbReference type="EMBL" id="ABP57442.1"/>
    </source>
</evidence>
<organism evidence="1">
    <name type="scientific">Chlamydomonas reinhardtii</name>
    <name type="common">Chlamydomonas smithii</name>
    <dbReference type="NCBI Taxonomy" id="3055"/>
    <lineage>
        <taxon>Eukaryota</taxon>
        <taxon>Viridiplantae</taxon>
        <taxon>Chlorophyta</taxon>
        <taxon>core chlorophytes</taxon>
        <taxon>Chlorophyceae</taxon>
        <taxon>CS clade</taxon>
        <taxon>Chlamydomonadales</taxon>
        <taxon>Chlamydomonadaceae</taxon>
        <taxon>Chlamydomonas</taxon>
    </lineage>
</organism>
<dbReference type="GeneID" id="5718457"/>
<dbReference type="Pfam" id="PF11152">
    <property type="entry name" value="CCB2_CCB4"/>
    <property type="match status" value="1"/>
</dbReference>
<dbReference type="InterPro" id="IPR044970">
    <property type="entry name" value="CCB2"/>
</dbReference>
<name>A5H8H9_CHLRE</name>
<dbReference type="Proteomes" id="UP000006906">
    <property type="component" value="Chromosome 12"/>
</dbReference>
<proteinExistence type="evidence at transcript level"/>
<dbReference type="EMBL" id="EF190473">
    <property type="protein sequence ID" value="ABP57442.1"/>
    <property type="molecule type" value="mRNA"/>
</dbReference>
<dbReference type="GO" id="GO:0010190">
    <property type="term" value="P:cytochrome b6f complex assembly"/>
    <property type="evidence" value="ECO:0000318"/>
    <property type="project" value="GO_Central"/>
</dbReference>
<keyword evidence="3" id="KW-1185">Reference proteome</keyword>
<reference evidence="2 3" key="2">
    <citation type="journal article" date="2007" name="Science">
        <title>The Chlamydomonas genome reveals the evolution of key animal and plant functions.</title>
        <authorList>
            <person name="Merchant S.S."/>
            <person name="Prochnik S.E."/>
            <person name="Vallon O."/>
            <person name="Harris E.H."/>
            <person name="Karpowicz S.J."/>
            <person name="Witman G.B."/>
            <person name="Terry A."/>
            <person name="Salamov A."/>
            <person name="Fritz-Laylin L.K."/>
            <person name="Marechal-Drouard L."/>
            <person name="Marshall W.F."/>
            <person name="Qu L.H."/>
            <person name="Nelson D.R."/>
            <person name="Sanderfoot A.A."/>
            <person name="Spalding M.H."/>
            <person name="Kapitonov V.V."/>
            <person name="Ren Q."/>
            <person name="Ferris P."/>
            <person name="Lindquist E."/>
            <person name="Shapiro H."/>
            <person name="Lucas S.M."/>
            <person name="Grimwood J."/>
            <person name="Schmutz J."/>
            <person name="Cardol P."/>
            <person name="Cerutti H."/>
            <person name="Chanfreau G."/>
            <person name="Chen C.L."/>
            <person name="Cognat V."/>
            <person name="Croft M.T."/>
            <person name="Dent R."/>
            <person name="Dutcher S."/>
            <person name="Fernandez E."/>
            <person name="Fukuzawa H."/>
            <person name="Gonzalez-Ballester D."/>
            <person name="Gonzalez-Halphen D."/>
            <person name="Hallmann A."/>
            <person name="Hanikenne M."/>
            <person name="Hippler M."/>
            <person name="Inwood W."/>
            <person name="Jabbari K."/>
            <person name="Kalanon M."/>
            <person name="Kuras R."/>
            <person name="Lefebvre P.A."/>
            <person name="Lemaire S.D."/>
            <person name="Lobanov A.V."/>
            <person name="Lohr M."/>
            <person name="Manuell A."/>
            <person name="Meier I."/>
            <person name="Mets L."/>
            <person name="Mittag M."/>
            <person name="Mittelmeier T."/>
            <person name="Moroney J.V."/>
            <person name="Moseley J."/>
            <person name="Napoli C."/>
            <person name="Nedelcu A.M."/>
            <person name="Niyogi K."/>
            <person name="Novoselov S.V."/>
            <person name="Paulsen I.T."/>
            <person name="Pazour G."/>
            <person name="Purton S."/>
            <person name="Ral J.P."/>
            <person name="Riano-Pachon D.M."/>
            <person name="Riekhof W."/>
            <person name="Rymarquis L."/>
            <person name="Schroda M."/>
            <person name="Stern D."/>
            <person name="Umen J."/>
            <person name="Willows R."/>
            <person name="Wilson N."/>
            <person name="Zimmer S.L."/>
            <person name="Allmer J."/>
            <person name="Balk J."/>
            <person name="Bisova K."/>
            <person name="Chen C.J."/>
            <person name="Elias M."/>
            <person name="Gendler K."/>
            <person name="Hauser C."/>
            <person name="Lamb M.R."/>
            <person name="Ledford H."/>
            <person name="Long J.C."/>
            <person name="Minagawa J."/>
            <person name="Page M.D."/>
            <person name="Pan J."/>
            <person name="Pootakham W."/>
            <person name="Roje S."/>
            <person name="Rose A."/>
            <person name="Stahlberg E."/>
            <person name="Terauchi A.M."/>
            <person name="Yang P."/>
            <person name="Ball S."/>
            <person name="Bowler C."/>
            <person name="Dieckmann C.L."/>
            <person name="Gladyshev V.N."/>
            <person name="Green P."/>
            <person name="Jorgensen R."/>
            <person name="Mayfield S."/>
            <person name="Mueller-Roeber B."/>
            <person name="Rajamani S."/>
            <person name="Sayre R.T."/>
            <person name="Brokstein P."/>
            <person name="Dubchak I."/>
            <person name="Goodstein D."/>
            <person name="Hornick L."/>
            <person name="Huang Y.W."/>
            <person name="Jhaveri J."/>
            <person name="Luo Y."/>
            <person name="Martinez D."/>
            <person name="Ngau W.C."/>
            <person name="Otillar B."/>
            <person name="Poliakov A."/>
            <person name="Porter A."/>
            <person name="Szajkowski L."/>
            <person name="Werner G."/>
            <person name="Zhou K."/>
            <person name="Grigoriev I.V."/>
            <person name="Rokhsar D.S."/>
            <person name="Grossman A.R."/>
        </authorList>
    </citation>
    <scope>NUCLEOTIDE SEQUENCE [LARGE SCALE GENOMIC DNA]</scope>
    <source>
        <strain evidence="3">CC-503</strain>
        <strain evidence="2">CC-503 cw92 mt+</strain>
    </source>
</reference>
<dbReference type="PaxDb" id="3055-EDP03432"/>
<dbReference type="RefSeq" id="XP_001692863.1">
    <property type="nucleotide sequence ID" value="XM_001692811.2"/>
</dbReference>
<dbReference type="PANTHER" id="PTHR36403:SF1">
    <property type="entry name" value="PROTEIN COFACTOR ASSEMBLY OF COMPLEX C SUBUNIT B CCB2, CHLOROPLASTIC"/>
    <property type="match status" value="1"/>
</dbReference>